<keyword evidence="2" id="KW-1133">Transmembrane helix</keyword>
<accession>A0ABQ6IDE2</accession>
<dbReference type="Pfam" id="PF20059">
    <property type="entry name" value="DUF6458"/>
    <property type="match status" value="1"/>
</dbReference>
<proteinExistence type="predicted"/>
<evidence type="ECO:0000256" key="1">
    <source>
        <dbReference type="SAM" id="MobiDB-lite"/>
    </source>
</evidence>
<organism evidence="4 5">
    <name type="scientific">Demequina litorisediminis</name>
    <dbReference type="NCBI Taxonomy" id="1849022"/>
    <lineage>
        <taxon>Bacteria</taxon>
        <taxon>Bacillati</taxon>
        <taxon>Actinomycetota</taxon>
        <taxon>Actinomycetes</taxon>
        <taxon>Micrococcales</taxon>
        <taxon>Demequinaceae</taxon>
        <taxon>Demequina</taxon>
    </lineage>
</organism>
<keyword evidence="5" id="KW-1185">Reference proteome</keyword>
<evidence type="ECO:0000259" key="3">
    <source>
        <dbReference type="Pfam" id="PF20059"/>
    </source>
</evidence>
<dbReference type="InterPro" id="IPR045597">
    <property type="entry name" value="DUF6458"/>
</dbReference>
<feature type="region of interest" description="Disordered" evidence="1">
    <location>
        <begin position="64"/>
        <end position="88"/>
    </location>
</feature>
<evidence type="ECO:0000313" key="4">
    <source>
        <dbReference type="EMBL" id="GMA35873.1"/>
    </source>
</evidence>
<evidence type="ECO:0000313" key="5">
    <source>
        <dbReference type="Proteomes" id="UP001157125"/>
    </source>
</evidence>
<keyword evidence="2" id="KW-0472">Membrane</keyword>
<reference evidence="5" key="1">
    <citation type="journal article" date="2019" name="Int. J. Syst. Evol. Microbiol.">
        <title>The Global Catalogue of Microorganisms (GCM) 10K type strain sequencing project: providing services to taxonomists for standard genome sequencing and annotation.</title>
        <authorList>
            <consortium name="The Broad Institute Genomics Platform"/>
            <consortium name="The Broad Institute Genome Sequencing Center for Infectious Disease"/>
            <person name="Wu L."/>
            <person name="Ma J."/>
        </authorList>
    </citation>
    <scope>NUCLEOTIDE SEQUENCE [LARGE SCALE GENOMIC DNA]</scope>
    <source>
        <strain evidence="5">NBRC 112299</strain>
    </source>
</reference>
<feature type="domain" description="DUF6458" evidence="3">
    <location>
        <begin position="1"/>
        <end position="63"/>
    </location>
</feature>
<name>A0ABQ6IDE2_9MICO</name>
<sequence>MAIGSGIFLIAVGAILAFALNESVDAIDLGMVGWILMAAGALGIIISLIVSGQRRNTTHTQVTEGYVDHHQVRDEPHAEGGPGTTPRA</sequence>
<feature type="compositionally biased region" description="Basic and acidic residues" evidence="1">
    <location>
        <begin position="66"/>
        <end position="78"/>
    </location>
</feature>
<protein>
    <recommendedName>
        <fullName evidence="3">DUF6458 domain-containing protein</fullName>
    </recommendedName>
</protein>
<evidence type="ECO:0000256" key="2">
    <source>
        <dbReference type="SAM" id="Phobius"/>
    </source>
</evidence>
<comment type="caution">
    <text evidence="4">The sequence shown here is derived from an EMBL/GenBank/DDBJ whole genome shotgun (WGS) entry which is preliminary data.</text>
</comment>
<dbReference type="EMBL" id="BSUN01000001">
    <property type="protein sequence ID" value="GMA35873.1"/>
    <property type="molecule type" value="Genomic_DNA"/>
</dbReference>
<dbReference type="Proteomes" id="UP001157125">
    <property type="component" value="Unassembled WGS sequence"/>
</dbReference>
<feature type="transmembrane region" description="Helical" evidence="2">
    <location>
        <begin position="31"/>
        <end position="50"/>
    </location>
</feature>
<keyword evidence="2" id="KW-0812">Transmembrane</keyword>
<gene>
    <name evidence="4" type="ORF">GCM10025876_20770</name>
</gene>